<gene>
    <name evidence="1" type="ORF">ACAOBT_LOCUS12270</name>
</gene>
<proteinExistence type="predicted"/>
<comment type="caution">
    <text evidence="1">The sequence shown here is derived from an EMBL/GenBank/DDBJ whole genome shotgun (WGS) entry which is preliminary data.</text>
</comment>
<keyword evidence="2" id="KW-1185">Reference proteome</keyword>
<dbReference type="Proteomes" id="UP001152888">
    <property type="component" value="Unassembled WGS sequence"/>
</dbReference>
<protein>
    <submittedName>
        <fullName evidence="1">Uncharacterized protein</fullName>
    </submittedName>
</protein>
<evidence type="ECO:0000313" key="1">
    <source>
        <dbReference type="EMBL" id="CAH1976681.1"/>
    </source>
</evidence>
<dbReference type="EMBL" id="CAKOFQ010006850">
    <property type="protein sequence ID" value="CAH1976681.1"/>
    <property type="molecule type" value="Genomic_DNA"/>
</dbReference>
<reference evidence="1" key="1">
    <citation type="submission" date="2022-03" db="EMBL/GenBank/DDBJ databases">
        <authorList>
            <person name="Sayadi A."/>
        </authorList>
    </citation>
    <scope>NUCLEOTIDE SEQUENCE</scope>
</reference>
<evidence type="ECO:0000313" key="2">
    <source>
        <dbReference type="Proteomes" id="UP001152888"/>
    </source>
</evidence>
<dbReference type="AlphaFoldDB" id="A0A9P0KNF3"/>
<name>A0A9P0KNF3_ACAOB</name>
<dbReference type="OrthoDB" id="26203at2759"/>
<organism evidence="1 2">
    <name type="scientific">Acanthoscelides obtectus</name>
    <name type="common">Bean weevil</name>
    <name type="synonym">Bruchus obtectus</name>
    <dbReference type="NCBI Taxonomy" id="200917"/>
    <lineage>
        <taxon>Eukaryota</taxon>
        <taxon>Metazoa</taxon>
        <taxon>Ecdysozoa</taxon>
        <taxon>Arthropoda</taxon>
        <taxon>Hexapoda</taxon>
        <taxon>Insecta</taxon>
        <taxon>Pterygota</taxon>
        <taxon>Neoptera</taxon>
        <taxon>Endopterygota</taxon>
        <taxon>Coleoptera</taxon>
        <taxon>Polyphaga</taxon>
        <taxon>Cucujiformia</taxon>
        <taxon>Chrysomeloidea</taxon>
        <taxon>Chrysomelidae</taxon>
        <taxon>Bruchinae</taxon>
        <taxon>Bruchini</taxon>
        <taxon>Acanthoscelides</taxon>
    </lineage>
</organism>
<sequence length="71" mass="7834">MKGQILSVYIGLRLGDGANGLVSVVEQNSMIIGLTEAIIRLSLLTARATTLELSLYWWTSSIWSMSQSLLY</sequence>
<accession>A0A9P0KNF3</accession>